<dbReference type="Gene3D" id="1.25.40.20">
    <property type="entry name" value="Ankyrin repeat-containing domain"/>
    <property type="match status" value="1"/>
</dbReference>
<gene>
    <name evidence="5" type="ORF">D0867_09387</name>
</gene>
<dbReference type="InterPro" id="IPR031352">
    <property type="entry name" value="SesA"/>
</dbReference>
<feature type="domain" description="NACHT-NTPase and P-loop NTPases N-terminal" evidence="3">
    <location>
        <begin position="18"/>
        <end position="132"/>
    </location>
</feature>
<dbReference type="InterPro" id="IPR027417">
    <property type="entry name" value="P-loop_NTPase"/>
</dbReference>
<dbReference type="InterPro" id="IPR056884">
    <property type="entry name" value="NPHP3-like_N"/>
</dbReference>
<dbReference type="VEuPathDB" id="FungiDB:BTJ68_02954"/>
<accession>A0A3M6YWU9</accession>
<reference evidence="5 6" key="1">
    <citation type="journal article" date="2018" name="BMC Genomics">
        <title>Genomic evidence for intraspecific hybridization in a clonal and extremely halotolerant yeast.</title>
        <authorList>
            <person name="Gostincar C."/>
            <person name="Stajich J.E."/>
            <person name="Zupancic J."/>
            <person name="Zalar P."/>
            <person name="Gunde-Cimerman N."/>
        </authorList>
    </citation>
    <scope>NUCLEOTIDE SEQUENCE [LARGE SCALE GENOMIC DNA]</scope>
    <source>
        <strain evidence="5 6">EXF-6669</strain>
    </source>
</reference>
<dbReference type="Pfam" id="PF17107">
    <property type="entry name" value="SesA"/>
    <property type="match status" value="1"/>
</dbReference>
<dbReference type="Gene3D" id="3.40.50.300">
    <property type="entry name" value="P-loop containing nucleotide triphosphate hydrolases"/>
    <property type="match status" value="1"/>
</dbReference>
<keyword evidence="1" id="KW-0677">Repeat</keyword>
<dbReference type="SUPFAM" id="SSF48403">
    <property type="entry name" value="Ankyrin repeat"/>
    <property type="match status" value="1"/>
</dbReference>
<organism evidence="5 6">
    <name type="scientific">Hortaea werneckii</name>
    <name type="common">Black yeast</name>
    <name type="synonym">Cladosporium werneckii</name>
    <dbReference type="NCBI Taxonomy" id="91943"/>
    <lineage>
        <taxon>Eukaryota</taxon>
        <taxon>Fungi</taxon>
        <taxon>Dikarya</taxon>
        <taxon>Ascomycota</taxon>
        <taxon>Pezizomycotina</taxon>
        <taxon>Dothideomycetes</taxon>
        <taxon>Dothideomycetidae</taxon>
        <taxon>Mycosphaerellales</taxon>
        <taxon>Teratosphaeriaceae</taxon>
        <taxon>Hortaea</taxon>
    </lineage>
</organism>
<protein>
    <submittedName>
        <fullName evidence="5">Uncharacterized protein</fullName>
    </submittedName>
</protein>
<dbReference type="SUPFAM" id="SSF52540">
    <property type="entry name" value="P-loop containing nucleoside triphosphate hydrolases"/>
    <property type="match status" value="1"/>
</dbReference>
<dbReference type="EMBL" id="QWIL01001131">
    <property type="protein sequence ID" value="RMY07319.1"/>
    <property type="molecule type" value="Genomic_DNA"/>
</dbReference>
<dbReference type="Pfam" id="PF24883">
    <property type="entry name" value="NPHP3_N"/>
    <property type="match status" value="1"/>
</dbReference>
<dbReference type="AlphaFoldDB" id="A0A3M6YWU9"/>
<evidence type="ECO:0000259" key="3">
    <source>
        <dbReference type="Pfam" id="PF17107"/>
    </source>
</evidence>
<dbReference type="Proteomes" id="UP000271337">
    <property type="component" value="Unassembled WGS sequence"/>
</dbReference>
<evidence type="ECO:0000313" key="6">
    <source>
        <dbReference type="Proteomes" id="UP000271337"/>
    </source>
</evidence>
<dbReference type="Pfam" id="PF00023">
    <property type="entry name" value="Ank"/>
    <property type="match status" value="1"/>
</dbReference>
<dbReference type="OrthoDB" id="1577640at2759"/>
<evidence type="ECO:0000256" key="2">
    <source>
        <dbReference type="PROSITE-ProRule" id="PRU00023"/>
    </source>
</evidence>
<dbReference type="PANTHER" id="PTHR10039:SF16">
    <property type="entry name" value="GPI INOSITOL-DEACYLASE"/>
    <property type="match status" value="1"/>
</dbReference>
<proteinExistence type="predicted"/>
<feature type="repeat" description="ANK" evidence="2">
    <location>
        <begin position="708"/>
        <end position="740"/>
    </location>
</feature>
<evidence type="ECO:0000313" key="5">
    <source>
        <dbReference type="EMBL" id="RMY07319.1"/>
    </source>
</evidence>
<dbReference type="PROSITE" id="PS50297">
    <property type="entry name" value="ANK_REP_REGION"/>
    <property type="match status" value="2"/>
</dbReference>
<evidence type="ECO:0000259" key="4">
    <source>
        <dbReference type="Pfam" id="PF24883"/>
    </source>
</evidence>
<dbReference type="InterPro" id="IPR002110">
    <property type="entry name" value="Ankyrin_rpt"/>
</dbReference>
<comment type="caution">
    <text evidence="5">The sequence shown here is derived from an EMBL/GenBank/DDBJ whole genome shotgun (WGS) entry which is preliminary data.</text>
</comment>
<feature type="repeat" description="ANK" evidence="2">
    <location>
        <begin position="840"/>
        <end position="872"/>
    </location>
</feature>
<feature type="repeat" description="ANK" evidence="2">
    <location>
        <begin position="741"/>
        <end position="773"/>
    </location>
</feature>
<evidence type="ECO:0000256" key="1">
    <source>
        <dbReference type="ARBA" id="ARBA00022737"/>
    </source>
</evidence>
<dbReference type="Pfam" id="PF12796">
    <property type="entry name" value="Ank_2"/>
    <property type="match status" value="1"/>
</dbReference>
<dbReference type="PANTHER" id="PTHR10039">
    <property type="entry name" value="AMELOGENIN"/>
    <property type="match status" value="1"/>
</dbReference>
<dbReference type="PROSITE" id="PS50088">
    <property type="entry name" value="ANK_REPEAT"/>
    <property type="match status" value="4"/>
</dbReference>
<dbReference type="InterPro" id="IPR036770">
    <property type="entry name" value="Ankyrin_rpt-contain_sf"/>
</dbReference>
<sequence>MSFLITMADPLTIVGATASVVQLIEFTSKVLTRLNEYRAKAGELPSAFAHIASQLPLLRQILEKTQEGINLQTISHEDAEAIKPCLQGCQQQMQKLDTLLLTMLPEAQDRTAKKLAKGLRSLWKDSDVDKIGAEIDFFVARLNFYCSWSSSKLDPRNQDLLVTIQQRLAPPDPFVNLHKALKLRSAKTGEWYLQGAQFQAYKTQSSYFGWLHGSAGSGKTILSASIIDSLQQFCSKDPARSLAFCFFDFNDAAKQDANSMVKSLLSQFLEKCTRIPSTAQCLSTTTSEKQLLDALKATIEALPVLFVVLDALDECNNRERLFEILKQIQSWGNKSLHMLVTSRKEVEIEDALEDLVLSENMTCLESHLVDRDVRIYVHERLTEDKSFRRWQGDPEIQEEIEQTLGKQACGMFRWAACQLDTLAHCLTRGKVRRALRDLPRTLYDTYDRMIRTIEESQNGEEALKILRWLAYSRRPLSAEELLEVTGIVLEDDDPRFDKDEVLQDLRDILRICLSLVSIVPAAQDSDGSGDESETGDFLSASSDASIRLKGEYIRLAHFSVKEYLVSARPCIQDFSLPEKESNDILATCCLVYLLRFEGEEWRDPDCEAKFPLARYAAFYWTKHARVSDFLSQRQRDFCMKLLTERTPAYKAWHRFYDMSRRWYEACGLLGEIHEFPDPLFSASGEGLLHAVQAILDDGKVDTDAMWRRRGSALCEASRMGYARIVEMLLAKGADPNAQKHQGSLALVQATYHGHKKIVGMLLAAGAEVHAEQSPYDTAVDVASISGDKELMEMLLAKDVHSEATKKGCVRALILASSWGRDELVDMLLTSGANINAEGPSGNTALTAASGRSHVRTVEILLANGADVNLQGGLYGTALCYAVIHSFLDSKAAEKIVEMLLAHGADVEARGEERITPLQQASYKGYTKIVQMLLAHGADVNALPGLNGSALKAASIGGHQEIIQILQAEGAKMWEGEREEFLKWGHCLDSLSETSSGGSIVVEPCPPDHDEL</sequence>
<feature type="repeat" description="ANK" evidence="2">
    <location>
        <begin position="912"/>
        <end position="944"/>
    </location>
</feature>
<keyword evidence="2" id="KW-0040">ANK repeat</keyword>
<feature type="domain" description="Nephrocystin 3-like N-terminal" evidence="4">
    <location>
        <begin position="188"/>
        <end position="343"/>
    </location>
</feature>
<name>A0A3M6YWU9_HORWE</name>
<dbReference type="Pfam" id="PF13637">
    <property type="entry name" value="Ank_4"/>
    <property type="match status" value="1"/>
</dbReference>
<dbReference type="SMART" id="SM00248">
    <property type="entry name" value="ANK"/>
    <property type="match status" value="8"/>
</dbReference>